<proteinExistence type="predicted"/>
<dbReference type="EMBL" id="BQNB010014194">
    <property type="protein sequence ID" value="GJT25191.1"/>
    <property type="molecule type" value="Genomic_DNA"/>
</dbReference>
<evidence type="ECO:0000313" key="3">
    <source>
        <dbReference type="Proteomes" id="UP001151760"/>
    </source>
</evidence>
<comment type="caution">
    <text evidence="2">The sequence shown here is derived from an EMBL/GenBank/DDBJ whole genome shotgun (WGS) entry which is preliminary data.</text>
</comment>
<protein>
    <submittedName>
        <fullName evidence="2">Uncharacterized protein</fullName>
    </submittedName>
</protein>
<keyword evidence="3" id="KW-1185">Reference proteome</keyword>
<evidence type="ECO:0000313" key="2">
    <source>
        <dbReference type="EMBL" id="GJT25191.1"/>
    </source>
</evidence>
<organism evidence="2 3">
    <name type="scientific">Tanacetum coccineum</name>
    <dbReference type="NCBI Taxonomy" id="301880"/>
    <lineage>
        <taxon>Eukaryota</taxon>
        <taxon>Viridiplantae</taxon>
        <taxon>Streptophyta</taxon>
        <taxon>Embryophyta</taxon>
        <taxon>Tracheophyta</taxon>
        <taxon>Spermatophyta</taxon>
        <taxon>Magnoliopsida</taxon>
        <taxon>eudicotyledons</taxon>
        <taxon>Gunneridae</taxon>
        <taxon>Pentapetalae</taxon>
        <taxon>asterids</taxon>
        <taxon>campanulids</taxon>
        <taxon>Asterales</taxon>
        <taxon>Asteraceae</taxon>
        <taxon>Asteroideae</taxon>
        <taxon>Anthemideae</taxon>
        <taxon>Anthemidinae</taxon>
        <taxon>Tanacetum</taxon>
    </lineage>
</organism>
<feature type="compositionally biased region" description="Basic and acidic residues" evidence="1">
    <location>
        <begin position="1"/>
        <end position="28"/>
    </location>
</feature>
<dbReference type="Proteomes" id="UP001151760">
    <property type="component" value="Unassembled WGS sequence"/>
</dbReference>
<name>A0ABQ5CDN1_9ASTR</name>
<accession>A0ABQ5CDN1</accession>
<reference evidence="2" key="2">
    <citation type="submission" date="2022-01" db="EMBL/GenBank/DDBJ databases">
        <authorList>
            <person name="Yamashiro T."/>
            <person name="Shiraishi A."/>
            <person name="Satake H."/>
            <person name="Nakayama K."/>
        </authorList>
    </citation>
    <scope>NUCLEOTIDE SEQUENCE</scope>
</reference>
<feature type="region of interest" description="Disordered" evidence="1">
    <location>
        <begin position="1"/>
        <end position="33"/>
    </location>
</feature>
<gene>
    <name evidence="2" type="ORF">Tco_0895128</name>
</gene>
<sequence length="133" mass="15693">MNANRFESKRREYRKKQLDKGEQEKEKNMGYNSASIKQWPLHNKEFEAMKNTESKFSILESLPDDNIQEINMLKDRMIINKWEGDRRKEAEENAQKAHKENGCMVEDIMDDVSELNENVVADEIDGRDTNILN</sequence>
<evidence type="ECO:0000256" key="1">
    <source>
        <dbReference type="SAM" id="MobiDB-lite"/>
    </source>
</evidence>
<reference evidence="2" key="1">
    <citation type="journal article" date="2022" name="Int. J. Mol. Sci.">
        <title>Draft Genome of Tanacetum Coccineum: Genomic Comparison of Closely Related Tanacetum-Family Plants.</title>
        <authorList>
            <person name="Yamashiro T."/>
            <person name="Shiraishi A."/>
            <person name="Nakayama K."/>
            <person name="Satake H."/>
        </authorList>
    </citation>
    <scope>NUCLEOTIDE SEQUENCE</scope>
</reference>